<gene>
    <name evidence="2" type="ordered locus">Bathy11g03780</name>
</gene>
<protein>
    <submittedName>
        <fullName evidence="2">Uncharacterized protein</fullName>
    </submittedName>
</protein>
<proteinExistence type="predicted"/>
<dbReference type="AlphaFoldDB" id="K8EJQ0"/>
<feature type="compositionally biased region" description="Acidic residues" evidence="1">
    <location>
        <begin position="1"/>
        <end position="14"/>
    </location>
</feature>
<feature type="region of interest" description="Disordered" evidence="1">
    <location>
        <begin position="1"/>
        <end position="20"/>
    </location>
</feature>
<keyword evidence="3" id="KW-1185">Reference proteome</keyword>
<sequence>MTSDSESESDDEEYNQGPDIFEAAADEEIKEDHWEYHMRKNMNDGAGDAVYRNLAYKAVCNCMPVCKEGCMNPYWMWTKK</sequence>
<dbReference type="Proteomes" id="UP000198341">
    <property type="component" value="Chromosome 11"/>
</dbReference>
<dbReference type="EMBL" id="FO082268">
    <property type="protein sequence ID" value="CCO18407.1"/>
    <property type="molecule type" value="Genomic_DNA"/>
</dbReference>
<dbReference type="KEGG" id="bpg:Bathy11g03780"/>
<evidence type="ECO:0000256" key="1">
    <source>
        <dbReference type="SAM" id="MobiDB-lite"/>
    </source>
</evidence>
<dbReference type="OrthoDB" id="504791at2759"/>
<dbReference type="GeneID" id="19013057"/>
<reference evidence="2 3" key="1">
    <citation type="submission" date="2011-10" db="EMBL/GenBank/DDBJ databases">
        <authorList>
            <person name="Genoscope - CEA"/>
        </authorList>
    </citation>
    <scope>NUCLEOTIDE SEQUENCE [LARGE SCALE GENOMIC DNA]</scope>
    <source>
        <strain evidence="2 3">RCC 1105</strain>
    </source>
</reference>
<accession>K8EJQ0</accession>
<evidence type="ECO:0000313" key="2">
    <source>
        <dbReference type="EMBL" id="CCO18407.1"/>
    </source>
</evidence>
<evidence type="ECO:0000313" key="3">
    <source>
        <dbReference type="Proteomes" id="UP000198341"/>
    </source>
</evidence>
<name>K8EJQ0_9CHLO</name>
<dbReference type="RefSeq" id="XP_007510062.1">
    <property type="nucleotide sequence ID" value="XM_007510000.1"/>
</dbReference>
<organism evidence="2 3">
    <name type="scientific">Bathycoccus prasinos</name>
    <dbReference type="NCBI Taxonomy" id="41875"/>
    <lineage>
        <taxon>Eukaryota</taxon>
        <taxon>Viridiplantae</taxon>
        <taxon>Chlorophyta</taxon>
        <taxon>Mamiellophyceae</taxon>
        <taxon>Mamiellales</taxon>
        <taxon>Bathycoccaceae</taxon>
        <taxon>Bathycoccus</taxon>
    </lineage>
</organism>